<organism evidence="3 4">
    <name type="scientific">Actinomadura madurae</name>
    <dbReference type="NCBI Taxonomy" id="1993"/>
    <lineage>
        <taxon>Bacteria</taxon>
        <taxon>Bacillati</taxon>
        <taxon>Actinomycetota</taxon>
        <taxon>Actinomycetes</taxon>
        <taxon>Streptosporangiales</taxon>
        <taxon>Thermomonosporaceae</taxon>
        <taxon>Actinomadura</taxon>
    </lineage>
</organism>
<gene>
    <name evidence="3" type="ORF">SAMN04489713_10249</name>
</gene>
<evidence type="ECO:0000313" key="4">
    <source>
        <dbReference type="Proteomes" id="UP000183413"/>
    </source>
</evidence>
<keyword evidence="2" id="KW-1133">Transmembrane helix</keyword>
<dbReference type="RefSeq" id="WP_143118293.1">
    <property type="nucleotide sequence ID" value="NZ_FOVH01000002.1"/>
</dbReference>
<keyword evidence="4" id="KW-1185">Reference proteome</keyword>
<feature type="transmembrane region" description="Helical" evidence="2">
    <location>
        <begin position="115"/>
        <end position="135"/>
    </location>
</feature>
<dbReference type="Proteomes" id="UP000183413">
    <property type="component" value="Unassembled WGS sequence"/>
</dbReference>
<dbReference type="OrthoDB" id="3483598at2"/>
<sequence>MPDSPFGRYSGDLPGRHAGRPVPRPLERSFRCPSTVRRRPPEAPARRYEDFVALHEEMSADARRPFRALWWAGISAALAGAGLAFVAVVALRAMFGVEVPVFAGDSAGTAPAATSYALCAMAATVQATALMHLLLSSAARPVRAFAWIGGFAVVLLTVLPLVLRGPFDAALATSAVNLAGGTAVVVLLSAVVACSRRSPWEGPPGRFRR</sequence>
<dbReference type="EMBL" id="FOVH01000002">
    <property type="protein sequence ID" value="SFN45225.1"/>
    <property type="molecule type" value="Genomic_DNA"/>
</dbReference>
<accession>A0A1I4Z4M8</accession>
<dbReference type="AlphaFoldDB" id="A0A1I4Z4M8"/>
<feature type="transmembrane region" description="Helical" evidence="2">
    <location>
        <begin position="144"/>
        <end position="163"/>
    </location>
</feature>
<feature type="region of interest" description="Disordered" evidence="1">
    <location>
        <begin position="1"/>
        <end position="41"/>
    </location>
</feature>
<evidence type="ECO:0000256" key="1">
    <source>
        <dbReference type="SAM" id="MobiDB-lite"/>
    </source>
</evidence>
<feature type="transmembrane region" description="Helical" evidence="2">
    <location>
        <begin position="169"/>
        <end position="193"/>
    </location>
</feature>
<evidence type="ECO:0000313" key="3">
    <source>
        <dbReference type="EMBL" id="SFN45225.1"/>
    </source>
</evidence>
<dbReference type="InParanoid" id="A0A1I4Z4M8"/>
<feature type="transmembrane region" description="Helical" evidence="2">
    <location>
        <begin position="68"/>
        <end position="95"/>
    </location>
</feature>
<keyword evidence="2" id="KW-0472">Membrane</keyword>
<protein>
    <submittedName>
        <fullName evidence="3">Uncharacterized protein</fullName>
    </submittedName>
</protein>
<proteinExistence type="predicted"/>
<reference evidence="3 4" key="1">
    <citation type="submission" date="2016-10" db="EMBL/GenBank/DDBJ databases">
        <authorList>
            <person name="de Groot N.N."/>
        </authorList>
    </citation>
    <scope>NUCLEOTIDE SEQUENCE [LARGE SCALE GENOMIC DNA]</scope>
    <source>
        <strain evidence="3 4">DSM 43067</strain>
    </source>
</reference>
<name>A0A1I4Z4M8_9ACTN</name>
<keyword evidence="2" id="KW-0812">Transmembrane</keyword>
<evidence type="ECO:0000256" key="2">
    <source>
        <dbReference type="SAM" id="Phobius"/>
    </source>
</evidence>